<evidence type="ECO:0000313" key="3">
    <source>
        <dbReference type="Proteomes" id="UP000823388"/>
    </source>
</evidence>
<gene>
    <name evidence="2" type="ORF">PVAP13_1KG543166</name>
</gene>
<dbReference type="Proteomes" id="UP000823388">
    <property type="component" value="Chromosome 1K"/>
</dbReference>
<name>A0A8T0Y566_PANVG</name>
<evidence type="ECO:0000256" key="1">
    <source>
        <dbReference type="SAM" id="MobiDB-lite"/>
    </source>
</evidence>
<proteinExistence type="predicted"/>
<dbReference type="EMBL" id="CM029037">
    <property type="protein sequence ID" value="KAG2662529.1"/>
    <property type="molecule type" value="Genomic_DNA"/>
</dbReference>
<protein>
    <submittedName>
        <fullName evidence="2">Uncharacterized protein</fullName>
    </submittedName>
</protein>
<accession>A0A8T0Y566</accession>
<evidence type="ECO:0000313" key="2">
    <source>
        <dbReference type="EMBL" id="KAG2662529.1"/>
    </source>
</evidence>
<feature type="compositionally biased region" description="Basic and acidic residues" evidence="1">
    <location>
        <begin position="129"/>
        <end position="143"/>
    </location>
</feature>
<organism evidence="2 3">
    <name type="scientific">Panicum virgatum</name>
    <name type="common">Blackwell switchgrass</name>
    <dbReference type="NCBI Taxonomy" id="38727"/>
    <lineage>
        <taxon>Eukaryota</taxon>
        <taxon>Viridiplantae</taxon>
        <taxon>Streptophyta</taxon>
        <taxon>Embryophyta</taxon>
        <taxon>Tracheophyta</taxon>
        <taxon>Spermatophyta</taxon>
        <taxon>Magnoliopsida</taxon>
        <taxon>Liliopsida</taxon>
        <taxon>Poales</taxon>
        <taxon>Poaceae</taxon>
        <taxon>PACMAD clade</taxon>
        <taxon>Panicoideae</taxon>
        <taxon>Panicodae</taxon>
        <taxon>Paniceae</taxon>
        <taxon>Panicinae</taxon>
        <taxon>Panicum</taxon>
        <taxon>Panicum sect. Hiantes</taxon>
    </lineage>
</organism>
<sequence>MWGPPRVPLDPRPWPASTLAPGHGRSRIAPSVPAVARPRRAPAVLLPFLVRAATLPSTSSAAGGAGAAARQPGQADGGTVSNGRGQRRRVSAHGRGASTRAVAEEATPIAKRPRVAGRPWGDGGSACAMEREAGRREEMRGGR</sequence>
<feature type="compositionally biased region" description="Pro residues" evidence="1">
    <location>
        <begin position="1"/>
        <end position="14"/>
    </location>
</feature>
<keyword evidence="3" id="KW-1185">Reference proteome</keyword>
<reference evidence="2" key="1">
    <citation type="submission" date="2020-05" db="EMBL/GenBank/DDBJ databases">
        <title>WGS assembly of Panicum virgatum.</title>
        <authorList>
            <person name="Lovell J.T."/>
            <person name="Jenkins J."/>
            <person name="Shu S."/>
            <person name="Juenger T.E."/>
            <person name="Schmutz J."/>
        </authorList>
    </citation>
    <scope>NUCLEOTIDE SEQUENCE</scope>
    <source>
        <strain evidence="2">AP13</strain>
    </source>
</reference>
<comment type="caution">
    <text evidence="2">The sequence shown here is derived from an EMBL/GenBank/DDBJ whole genome shotgun (WGS) entry which is preliminary data.</text>
</comment>
<feature type="region of interest" description="Disordered" evidence="1">
    <location>
        <begin position="58"/>
        <end position="143"/>
    </location>
</feature>
<feature type="compositionally biased region" description="Low complexity" evidence="1">
    <location>
        <begin position="58"/>
        <end position="78"/>
    </location>
</feature>
<feature type="region of interest" description="Disordered" evidence="1">
    <location>
        <begin position="1"/>
        <end position="34"/>
    </location>
</feature>
<dbReference type="AlphaFoldDB" id="A0A8T0Y566"/>